<evidence type="ECO:0000256" key="1">
    <source>
        <dbReference type="ARBA" id="ARBA00001849"/>
    </source>
</evidence>
<feature type="region of interest" description="Disordered" evidence="9">
    <location>
        <begin position="709"/>
        <end position="734"/>
    </location>
</feature>
<dbReference type="Proteomes" id="UP001529275">
    <property type="component" value="Unassembled WGS sequence"/>
</dbReference>
<feature type="compositionally biased region" description="Basic residues" evidence="9">
    <location>
        <begin position="713"/>
        <end position="734"/>
    </location>
</feature>
<dbReference type="InterPro" id="IPR011805">
    <property type="entry name" value="RNase_R"/>
</dbReference>
<comment type="similarity">
    <text evidence="8">Belongs to the RNR ribonuclease family. RNase R subfamily.</text>
</comment>
<keyword evidence="12" id="KW-1185">Reference proteome</keyword>
<evidence type="ECO:0000256" key="3">
    <source>
        <dbReference type="ARBA" id="ARBA00022490"/>
    </source>
</evidence>
<evidence type="ECO:0000256" key="4">
    <source>
        <dbReference type="ARBA" id="ARBA00022722"/>
    </source>
</evidence>
<keyword evidence="6 8" id="KW-0269">Exonuclease</keyword>
<feature type="domain" description="S1 motif" evidence="10">
    <location>
        <begin position="614"/>
        <end position="694"/>
    </location>
</feature>
<evidence type="ECO:0000256" key="5">
    <source>
        <dbReference type="ARBA" id="ARBA00022801"/>
    </source>
</evidence>
<dbReference type="RefSeq" id="WP_289528253.1">
    <property type="nucleotide sequence ID" value="NZ_JAUDCK010000064.1"/>
</dbReference>
<dbReference type="EMBL" id="JAUDCK010000064">
    <property type="protein sequence ID" value="MDM8196858.1"/>
    <property type="molecule type" value="Genomic_DNA"/>
</dbReference>
<dbReference type="Pfam" id="PF08206">
    <property type="entry name" value="OB_RNB"/>
    <property type="match status" value="1"/>
</dbReference>
<keyword evidence="5 8" id="KW-0378">Hydrolase</keyword>
<keyword evidence="3 8" id="KW-0963">Cytoplasm</keyword>
<evidence type="ECO:0000259" key="10">
    <source>
        <dbReference type="PROSITE" id="PS50126"/>
    </source>
</evidence>
<dbReference type="PROSITE" id="PS01175">
    <property type="entry name" value="RIBONUCLEASE_II"/>
    <property type="match status" value="1"/>
</dbReference>
<proteinExistence type="inferred from homology"/>
<dbReference type="NCBIfam" id="TIGR00358">
    <property type="entry name" value="3_prime_RNase"/>
    <property type="match status" value="1"/>
</dbReference>
<dbReference type="InterPro" id="IPR022966">
    <property type="entry name" value="RNase_II/R_CS"/>
</dbReference>
<dbReference type="SUPFAM" id="SSF50249">
    <property type="entry name" value="Nucleic acid-binding proteins"/>
    <property type="match status" value="4"/>
</dbReference>
<dbReference type="SMART" id="SM00357">
    <property type="entry name" value="CSP"/>
    <property type="match status" value="1"/>
</dbReference>
<evidence type="ECO:0000256" key="6">
    <source>
        <dbReference type="ARBA" id="ARBA00022839"/>
    </source>
</evidence>
<dbReference type="SMART" id="SM00316">
    <property type="entry name" value="S1"/>
    <property type="match status" value="1"/>
</dbReference>
<protein>
    <recommendedName>
        <fullName evidence="8">Ribonuclease R</fullName>
        <shortName evidence="8">RNase R</shortName>
        <ecNumber evidence="8">3.1.13.1</ecNumber>
    </recommendedName>
</protein>
<keyword evidence="4 8" id="KW-0540">Nuclease</keyword>
<dbReference type="CDD" id="cd04471">
    <property type="entry name" value="S1_RNase_R"/>
    <property type="match status" value="1"/>
</dbReference>
<dbReference type="Pfam" id="PF00575">
    <property type="entry name" value="S1"/>
    <property type="match status" value="1"/>
</dbReference>
<dbReference type="InterPro" id="IPR013223">
    <property type="entry name" value="RNase_B_OB_dom"/>
</dbReference>
<evidence type="ECO:0000256" key="2">
    <source>
        <dbReference type="ARBA" id="ARBA00004496"/>
    </source>
</evidence>
<dbReference type="NCBIfam" id="TIGR02063">
    <property type="entry name" value="RNase_R"/>
    <property type="match status" value="1"/>
</dbReference>
<comment type="caution">
    <text evidence="11">The sequence shown here is derived from an EMBL/GenBank/DDBJ whole genome shotgun (WGS) entry which is preliminary data.</text>
</comment>
<dbReference type="InterPro" id="IPR012340">
    <property type="entry name" value="NA-bd_OB-fold"/>
</dbReference>
<evidence type="ECO:0000313" key="11">
    <source>
        <dbReference type="EMBL" id="MDM8196858.1"/>
    </source>
</evidence>
<accession>A0ABT7UL40</accession>
<gene>
    <name evidence="8 11" type="primary">rnr</name>
    <name evidence="11" type="ORF">QUV98_11075</name>
</gene>
<dbReference type="InterPro" id="IPR001900">
    <property type="entry name" value="RNase_II/R"/>
</dbReference>
<dbReference type="PROSITE" id="PS50126">
    <property type="entry name" value="S1"/>
    <property type="match status" value="1"/>
</dbReference>
<dbReference type="InterPro" id="IPR040476">
    <property type="entry name" value="CSD2"/>
</dbReference>
<evidence type="ECO:0000256" key="7">
    <source>
        <dbReference type="ARBA" id="ARBA00022884"/>
    </source>
</evidence>
<evidence type="ECO:0000313" key="12">
    <source>
        <dbReference type="Proteomes" id="UP001529275"/>
    </source>
</evidence>
<keyword evidence="7 8" id="KW-0694">RNA-binding</keyword>
<dbReference type="InterPro" id="IPR050180">
    <property type="entry name" value="RNR_Ribonuclease"/>
</dbReference>
<dbReference type="Pfam" id="PF00773">
    <property type="entry name" value="RNB"/>
    <property type="match status" value="1"/>
</dbReference>
<dbReference type="InterPro" id="IPR004476">
    <property type="entry name" value="RNase_II/RNase_R"/>
</dbReference>
<dbReference type="SMART" id="SM00955">
    <property type="entry name" value="RNB"/>
    <property type="match status" value="1"/>
</dbReference>
<comment type="catalytic activity">
    <reaction evidence="1 8">
        <text>Exonucleolytic cleavage in the 3'- to 5'-direction to yield nucleoside 5'-phosphates.</text>
        <dbReference type="EC" id="3.1.13.1"/>
    </reaction>
</comment>
<dbReference type="InterPro" id="IPR011129">
    <property type="entry name" value="CSD"/>
</dbReference>
<name>A0ABT7UL40_9FIRM</name>
<dbReference type="PANTHER" id="PTHR23355:SF9">
    <property type="entry name" value="DIS3-LIKE EXONUCLEASE 2"/>
    <property type="match status" value="1"/>
</dbReference>
<evidence type="ECO:0000256" key="8">
    <source>
        <dbReference type="HAMAP-Rule" id="MF_01895"/>
    </source>
</evidence>
<dbReference type="PANTHER" id="PTHR23355">
    <property type="entry name" value="RIBONUCLEASE"/>
    <property type="match status" value="1"/>
</dbReference>
<organism evidence="11 12">
    <name type="scientific">Massilimicrobiota timonensis</name>
    <dbReference type="NCBI Taxonomy" id="1776392"/>
    <lineage>
        <taxon>Bacteria</taxon>
        <taxon>Bacillati</taxon>
        <taxon>Bacillota</taxon>
        <taxon>Erysipelotrichia</taxon>
        <taxon>Erysipelotrichales</taxon>
        <taxon>Erysipelotrichaceae</taxon>
        <taxon>Massilimicrobiota</taxon>
    </lineage>
</organism>
<evidence type="ECO:0000256" key="9">
    <source>
        <dbReference type="SAM" id="MobiDB-lite"/>
    </source>
</evidence>
<sequence length="734" mass="85216">MKEEILELLSDQTYTRRKIQELAEHFHMTETQDYVAFIKLINEMEDEGLIIRSRINDYYLINQLQYYKGVLELNKRGFGFVKVDEDREFYIHDSNMKDALHNDTVLIEKIKSHGQREEGRIVRVLKRGKLRYVGEVKRGRKDYIVKTDDQKFDKPIIVDAAHMHGAMPGHKVVVEIKTFKPQIKGDIIKIIGHRNDPGIDILSIVHAHDVDIEFPKEVYEQIEGISDEIDPSDIENRVDLRNELIVTIDGDDAKDLDDAISLKKLDNGHYQLGVHIADVSYYVTEGSPLDKEAIKRGTSIYLVDRVIPMLPHKLSNGICSLNPNTDRYTISCIMEIDKHGEVVNHDILPTVIHSSYRMTYNNVNKILDGDQKLQQEYAPAVPLFFLMQDLATLLRKVRDERGAIDFDVDEAKVLVDQKGKPTDVVLRKRGASDKIIEEFMLKANETVAQHFKWMDLPFIYRVHEQPKVKKLQQFVNIVKPLGYTIKGSLEHVYPNELNAIIHASKGTDEHVIVSTLLLRCMQKARYDAQCLGHFGLADEYYTHFTSPIRRYPDLLGHRLIRTFLFKQDYKQTVHFEEVIPELAEQSSYREKEAVDIEREVTDMKMAEYMSEHIGEEFEGMISSITSFGFFVELPNTIDGLVHITDLTDDYYHYDEKQMVLVGERTGRIFKLSDKVKVRVVACDKKERTIDFEVVGMESRKKKSKIVKINDRKVKTKRTKKGKINRSHRKTRKHR</sequence>
<dbReference type="Gene3D" id="2.40.50.140">
    <property type="entry name" value="Nucleic acid-binding proteins"/>
    <property type="match status" value="2"/>
</dbReference>
<comment type="subcellular location">
    <subcellularLocation>
        <location evidence="2 8">Cytoplasm</location>
    </subcellularLocation>
</comment>
<reference evidence="11 12" key="2">
    <citation type="submission" date="2023-06" db="EMBL/GenBank/DDBJ databases">
        <authorList>
            <person name="Zeman M."/>
            <person name="Kubasova T."/>
            <person name="Jahodarova E."/>
            <person name="Nykrynova M."/>
            <person name="Rychlik I."/>
        </authorList>
    </citation>
    <scope>NUCLEOTIDE SEQUENCE [LARGE SCALE GENOMIC DNA]</scope>
    <source>
        <strain evidence="11 12">ET341</strain>
    </source>
</reference>
<dbReference type="HAMAP" id="MF_01895">
    <property type="entry name" value="RNase_R"/>
    <property type="match status" value="1"/>
</dbReference>
<comment type="function">
    <text evidence="8">3'-5' exoribonuclease that releases 5'-nucleoside monophosphates and is involved in maturation of structured RNAs.</text>
</comment>
<dbReference type="EC" id="3.1.13.1" evidence="8"/>
<dbReference type="Pfam" id="PF17876">
    <property type="entry name" value="CSD2"/>
    <property type="match status" value="1"/>
</dbReference>
<reference evidence="12" key="1">
    <citation type="submission" date="2023-06" db="EMBL/GenBank/DDBJ databases">
        <title>Identification and characterization of horizontal gene transfer across gut microbiota members of farm animals based on homology search.</title>
        <authorList>
            <person name="Zeman M."/>
            <person name="Kubasova T."/>
            <person name="Jahodarova E."/>
            <person name="Nykrynova M."/>
            <person name="Rychlik I."/>
        </authorList>
    </citation>
    <scope>NUCLEOTIDE SEQUENCE [LARGE SCALE GENOMIC DNA]</scope>
    <source>
        <strain evidence="12">ET341</strain>
    </source>
</reference>
<dbReference type="InterPro" id="IPR003029">
    <property type="entry name" value="S1_domain"/>
</dbReference>